<dbReference type="Proteomes" id="UP001597076">
    <property type="component" value="Unassembled WGS sequence"/>
</dbReference>
<dbReference type="EC" id="2.4.-.-" evidence="3"/>
<keyword evidence="3" id="KW-0328">Glycosyltransferase</keyword>
<dbReference type="SUPFAM" id="SSF53756">
    <property type="entry name" value="UDP-Glycosyltransferase/glycogen phosphorylase"/>
    <property type="match status" value="1"/>
</dbReference>
<evidence type="ECO:0000259" key="2">
    <source>
        <dbReference type="Pfam" id="PF00534"/>
    </source>
</evidence>
<dbReference type="GO" id="GO:0016757">
    <property type="term" value="F:glycosyltransferase activity"/>
    <property type="evidence" value="ECO:0007669"/>
    <property type="project" value="UniProtKB-KW"/>
</dbReference>
<organism evidence="3 4">
    <name type="scientific">Haloarchaeobius amylolyticus</name>
    <dbReference type="NCBI Taxonomy" id="1198296"/>
    <lineage>
        <taxon>Archaea</taxon>
        <taxon>Methanobacteriati</taxon>
        <taxon>Methanobacteriota</taxon>
        <taxon>Stenosarchaea group</taxon>
        <taxon>Halobacteria</taxon>
        <taxon>Halobacteriales</taxon>
        <taxon>Halorubellaceae</taxon>
        <taxon>Haloarchaeobius</taxon>
    </lineage>
</organism>
<dbReference type="PANTHER" id="PTHR12526">
    <property type="entry name" value="GLYCOSYLTRANSFERASE"/>
    <property type="match status" value="1"/>
</dbReference>
<dbReference type="Gene3D" id="3.40.50.2000">
    <property type="entry name" value="Glycogen Phosphorylase B"/>
    <property type="match status" value="2"/>
</dbReference>
<evidence type="ECO:0000256" key="1">
    <source>
        <dbReference type="SAM" id="MobiDB-lite"/>
    </source>
</evidence>
<name>A0ABD6BI18_9EURY</name>
<keyword evidence="3" id="KW-0808">Transferase</keyword>
<dbReference type="InterPro" id="IPR001296">
    <property type="entry name" value="Glyco_trans_1"/>
</dbReference>
<dbReference type="EMBL" id="JBHUDI010000006">
    <property type="protein sequence ID" value="MFD1564315.1"/>
    <property type="molecule type" value="Genomic_DNA"/>
</dbReference>
<evidence type="ECO:0000313" key="4">
    <source>
        <dbReference type="Proteomes" id="UP001597076"/>
    </source>
</evidence>
<accession>A0ABD6BI18</accession>
<feature type="compositionally biased region" description="Low complexity" evidence="1">
    <location>
        <begin position="1"/>
        <end position="19"/>
    </location>
</feature>
<feature type="domain" description="Glycosyl transferase family 1" evidence="2">
    <location>
        <begin position="201"/>
        <end position="365"/>
    </location>
</feature>
<dbReference type="Pfam" id="PF00534">
    <property type="entry name" value="Glycos_transf_1"/>
    <property type="match status" value="1"/>
</dbReference>
<gene>
    <name evidence="3" type="ORF">ACFR99_12225</name>
</gene>
<keyword evidence="4" id="KW-1185">Reference proteome</keyword>
<reference evidence="3 4" key="1">
    <citation type="journal article" date="2019" name="Int. J. Syst. Evol. Microbiol.">
        <title>The Global Catalogue of Microorganisms (GCM) 10K type strain sequencing project: providing services to taxonomists for standard genome sequencing and annotation.</title>
        <authorList>
            <consortium name="The Broad Institute Genomics Platform"/>
            <consortium name="The Broad Institute Genome Sequencing Center for Infectious Disease"/>
            <person name="Wu L."/>
            <person name="Ma J."/>
        </authorList>
    </citation>
    <scope>NUCLEOTIDE SEQUENCE [LARGE SCALE GENOMIC DNA]</scope>
    <source>
        <strain evidence="3 4">CGMCC 1.12230</strain>
    </source>
</reference>
<dbReference type="RefSeq" id="WP_390287742.1">
    <property type="nucleotide sequence ID" value="NZ_JBHUDI010000006.1"/>
</dbReference>
<comment type="caution">
    <text evidence="3">The sequence shown here is derived from an EMBL/GenBank/DDBJ whole genome shotgun (WGS) entry which is preliminary data.</text>
</comment>
<proteinExistence type="predicted"/>
<dbReference type="AlphaFoldDB" id="A0ABD6BI18"/>
<feature type="region of interest" description="Disordered" evidence="1">
    <location>
        <begin position="1"/>
        <end position="38"/>
    </location>
</feature>
<sequence>MAATESTTTSPSPEAGSANRRSRRSRQNQESATDGTSRADEQRILVVSGLAHKNERHYGPLADVAGETTLVCLDPTYDIDSANYVRVPEVGPRIVRIVLLLFVALYEGYRNDYDAVASISLVPYGLYALVLKTVYGYPAHLGIIGIDLDYHANQWYGVGPRWAFRQFDVVSVPGPSHADRLARVGVPDERIDLLTNPIDTETYRPPETDIDTDYEFVWVGRFSAEKDPCRFVDALAELDASGREFRAVMVGDGPLRSEVAAKVAACGLADCVDLPGWVDDPLGYYYRSDVFVLTSKRDALPLVMLEAMATQLAPIVPSVGSIPDVVTDGENGIIVRDRDPTTFAAAMECCLDDPDFRRSLAANATAVRSDFSLERASEDWRRILTTL</sequence>
<evidence type="ECO:0000313" key="3">
    <source>
        <dbReference type="EMBL" id="MFD1564315.1"/>
    </source>
</evidence>
<protein>
    <submittedName>
        <fullName evidence="3">Glycosyltransferase</fullName>
        <ecNumber evidence="3">2.4.-.-</ecNumber>
    </submittedName>
</protein>
<dbReference type="PANTHER" id="PTHR12526:SF630">
    <property type="entry name" value="GLYCOSYLTRANSFERASE"/>
    <property type="match status" value="1"/>
</dbReference>